<dbReference type="PANTHER" id="PTHR34203">
    <property type="entry name" value="METHYLTRANSFERASE, FKBM FAMILY PROTEIN"/>
    <property type="match status" value="1"/>
</dbReference>
<dbReference type="AlphaFoldDB" id="A0A0M7A8L6"/>
<dbReference type="OrthoDB" id="7542440at2"/>
<dbReference type="Pfam" id="PF05050">
    <property type="entry name" value="Methyltransf_21"/>
    <property type="match status" value="1"/>
</dbReference>
<keyword evidence="2" id="KW-0489">Methyltransferase</keyword>
<dbReference type="PANTHER" id="PTHR34203:SF15">
    <property type="entry name" value="SLL1173 PROTEIN"/>
    <property type="match status" value="1"/>
</dbReference>
<gene>
    <name evidence="2" type="ORF">LAX5112_02839</name>
</gene>
<organism evidence="2 3">
    <name type="scientific">Roseibium alexandrii</name>
    <dbReference type="NCBI Taxonomy" id="388408"/>
    <lineage>
        <taxon>Bacteria</taxon>
        <taxon>Pseudomonadati</taxon>
        <taxon>Pseudomonadota</taxon>
        <taxon>Alphaproteobacteria</taxon>
        <taxon>Hyphomicrobiales</taxon>
        <taxon>Stappiaceae</taxon>
        <taxon>Roseibium</taxon>
    </lineage>
</organism>
<dbReference type="STRING" id="388408.LAX5112_02839"/>
<dbReference type="Gene3D" id="3.40.50.150">
    <property type="entry name" value="Vaccinia Virus protein VP39"/>
    <property type="match status" value="1"/>
</dbReference>
<keyword evidence="3" id="KW-1185">Reference proteome</keyword>
<dbReference type="RefSeq" id="WP_055672367.1">
    <property type="nucleotide sequence ID" value="NZ_CXWD01000010.1"/>
</dbReference>
<dbReference type="GO" id="GO:0008168">
    <property type="term" value="F:methyltransferase activity"/>
    <property type="evidence" value="ECO:0007669"/>
    <property type="project" value="UniProtKB-KW"/>
</dbReference>
<sequence>MVAILDTSSPFGTYRAGWLAKAAWRAADAHRLPDWLRYKIRHFVADRFPGPYDTSAEGLTFRIYPGVNRDDWKIVAKDRLSEKAERKMLAQHFNKDAVFVDLGANIGTHTLSAAELCGRVIAVEANPDIAAKLAYNVELNKLDNVSVMSVAAGPEEGTFDLVICPSNLNLSTLSEGLAPSLKKSEWTTTSIRVSPLAVILQDAGVEQVDVLKLDVEGYEDQAILPYFRTQPRHKWPRVVMIEVDHQPEWKEDCLAEMTAIGYREIGTTGANIMLELTEVPDENDQAPASGIKELAE</sequence>
<dbReference type="InterPro" id="IPR006342">
    <property type="entry name" value="FkbM_mtfrase"/>
</dbReference>
<dbReference type="SUPFAM" id="SSF53335">
    <property type="entry name" value="S-adenosyl-L-methionine-dependent methyltransferases"/>
    <property type="match status" value="1"/>
</dbReference>
<evidence type="ECO:0000313" key="2">
    <source>
        <dbReference type="EMBL" id="CTQ71485.1"/>
    </source>
</evidence>
<name>A0A0M7A8L6_9HYPH</name>
<dbReference type="EMBL" id="CXWD01000010">
    <property type="protein sequence ID" value="CTQ71485.1"/>
    <property type="molecule type" value="Genomic_DNA"/>
</dbReference>
<dbReference type="InterPro" id="IPR052514">
    <property type="entry name" value="SAM-dependent_MTase"/>
</dbReference>
<dbReference type="GO" id="GO:0032259">
    <property type="term" value="P:methylation"/>
    <property type="evidence" value="ECO:0007669"/>
    <property type="project" value="UniProtKB-KW"/>
</dbReference>
<dbReference type="CDD" id="cd02440">
    <property type="entry name" value="AdoMet_MTases"/>
    <property type="match status" value="1"/>
</dbReference>
<dbReference type="NCBIfam" id="TIGR01444">
    <property type="entry name" value="fkbM_fam"/>
    <property type="match status" value="1"/>
</dbReference>
<dbReference type="Proteomes" id="UP000053235">
    <property type="component" value="Unassembled WGS sequence"/>
</dbReference>
<reference evidence="3" key="1">
    <citation type="submission" date="2015-07" db="EMBL/GenBank/DDBJ databases">
        <authorList>
            <person name="Rodrigo-Torres Lidia"/>
            <person name="Arahal R.David."/>
        </authorList>
    </citation>
    <scope>NUCLEOTIDE SEQUENCE [LARGE SCALE GENOMIC DNA]</scope>
    <source>
        <strain evidence="3">CECT 5112</strain>
    </source>
</reference>
<evidence type="ECO:0000313" key="3">
    <source>
        <dbReference type="Proteomes" id="UP000053235"/>
    </source>
</evidence>
<keyword evidence="2" id="KW-0808">Transferase</keyword>
<evidence type="ECO:0000259" key="1">
    <source>
        <dbReference type="Pfam" id="PF05050"/>
    </source>
</evidence>
<feature type="domain" description="Methyltransferase FkbM" evidence="1">
    <location>
        <begin position="101"/>
        <end position="262"/>
    </location>
</feature>
<proteinExistence type="predicted"/>
<protein>
    <submittedName>
        <fullName evidence="2">Methyltransferase, FkbM family</fullName>
    </submittedName>
</protein>
<dbReference type="InterPro" id="IPR029063">
    <property type="entry name" value="SAM-dependent_MTases_sf"/>
</dbReference>
<accession>A0A0M7A8L6</accession>